<sequence>MEDILRELLPFGIASFKFVVTVGESALKNKLNPRVSAKGYTLVALSPEDCERICIANGLPSGHGQQIFGITKGIPAKVVSAMRLLQAGKDIRALTGVELAEFFRHEWEMLPQPREEMGRALAYVAFAGRPLAVGEVCRYSGASEKHLLDVLTLGTFLRSRGQTGYLEVADDAHRRFLEQRLGTYKRDVLSHLTDELISNPKDEVALRFLPTYFEEQQRTQELISFLNSDTLERYVERGESVYELRRQALIGLGAARQLRQWQEGLRFALNVSFAQDADGSDIWESQLAALAALGRFEDALEVAQLPSTREDQLVLLARYAKARHARGLSHDALLESRLVELLAKVDVEAVGDKAMDIAGNLIGPFPDLALEIVDKAAGSSTAERDAAYVSFGLKLGATSRKKDSPSTEAGQFISRIADTSLQQFATAAEAIVVGRSPAYLQSALALQKGRARLYMIQRWLVVNAKHPEAVDLVKHTLNELIQDTSYLPSADDLRQLSAPCAFQKTERQSRISYP</sequence>
<evidence type="ECO:0000313" key="1">
    <source>
        <dbReference type="EMBL" id="QJW84283.1"/>
    </source>
</evidence>
<reference evidence="1 2" key="1">
    <citation type="submission" date="2020-05" db="EMBL/GenBank/DDBJ databases">
        <title>Ramlibacter rhizophilus sp. nov., isolated from rhizosphere soil of national flower Mugunghwa from South Korea.</title>
        <authorList>
            <person name="Zheng-Fei Y."/>
            <person name="Huan T."/>
        </authorList>
    </citation>
    <scope>NUCLEOTIDE SEQUENCE [LARGE SCALE GENOMIC DNA]</scope>
    <source>
        <strain evidence="1 2">H242</strain>
    </source>
</reference>
<dbReference type="Proteomes" id="UP000500826">
    <property type="component" value="Chromosome"/>
</dbReference>
<organism evidence="1 2">
    <name type="scientific">Ramlibacter terrae</name>
    <dbReference type="NCBI Taxonomy" id="2732511"/>
    <lineage>
        <taxon>Bacteria</taxon>
        <taxon>Pseudomonadati</taxon>
        <taxon>Pseudomonadota</taxon>
        <taxon>Betaproteobacteria</taxon>
        <taxon>Burkholderiales</taxon>
        <taxon>Comamonadaceae</taxon>
        <taxon>Ramlibacter</taxon>
    </lineage>
</organism>
<name>A0ABX6P2J9_9BURK</name>
<proteinExistence type="predicted"/>
<protein>
    <recommendedName>
        <fullName evidence="3">Tetratricopeptide repeat protein</fullName>
    </recommendedName>
</protein>
<keyword evidence="2" id="KW-1185">Reference proteome</keyword>
<evidence type="ECO:0000313" key="2">
    <source>
        <dbReference type="Proteomes" id="UP000500826"/>
    </source>
</evidence>
<evidence type="ECO:0008006" key="3">
    <source>
        <dbReference type="Google" id="ProtNLM"/>
    </source>
</evidence>
<accession>A0ABX6P2J9</accession>
<dbReference type="EMBL" id="CP053418">
    <property type="protein sequence ID" value="QJW84283.1"/>
    <property type="molecule type" value="Genomic_DNA"/>
</dbReference>
<gene>
    <name evidence="1" type="ORF">HK414_12035</name>
</gene>